<dbReference type="EMBL" id="MPUH01000913">
    <property type="protein sequence ID" value="OMJ72297.1"/>
    <property type="molecule type" value="Genomic_DNA"/>
</dbReference>
<evidence type="ECO:0000313" key="4">
    <source>
        <dbReference type="Proteomes" id="UP000187209"/>
    </source>
</evidence>
<feature type="coiled-coil region" evidence="1">
    <location>
        <begin position="146"/>
        <end position="181"/>
    </location>
</feature>
<keyword evidence="4" id="KW-1185">Reference proteome</keyword>
<sequence length="478" mass="57339">MRENLTQNLKLLEQQIKEFKDAKFPKLRLPDTNKKKKKKATKSVTRTQEEFIEKKVNIPSCLKPEPMPDFHFPKIDNTNLGPGCYSTQPKDSSPGFYISNQARFTNNIEDQLNVILHKNQSNDHSSSYMAIEKRNKELIKFLPENRQKLEKEKIKEREMRNKIQKKTKDTLEETIKKFKEDKYIEKITKHEWRNMLIGLNGLSRILFIYISAISIGFIIKCKIQDKIALHKASKNLLSFLYYTCKFIGKLRRRVFLNRLAKLYKLTSNMFPKIRIWVDGIRAKYRNIINYCIEKPFLSDHLFELMAEFNRKILKIQRAFRYYNCMKKIKISALKRKFEISRRMMTRRNSTMNRNKIFNDKVPQIFVDEVIYEFYHGQQRKYLNDLKVYWEEIKVAELEYDEYLKENIIEVILHGKNLEPSPRFIPKPILKIFSDNKTWIEKIRAGMGHVRNLTNMRVRNKRHTVVGYLSNKPRRSINY</sequence>
<evidence type="ECO:0000256" key="1">
    <source>
        <dbReference type="SAM" id="Coils"/>
    </source>
</evidence>
<accession>A0A1R2B6B6</accession>
<comment type="caution">
    <text evidence="3">The sequence shown here is derived from an EMBL/GenBank/DDBJ whole genome shotgun (WGS) entry which is preliminary data.</text>
</comment>
<feature type="transmembrane region" description="Helical" evidence="2">
    <location>
        <begin position="196"/>
        <end position="219"/>
    </location>
</feature>
<keyword evidence="2" id="KW-1133">Transmembrane helix</keyword>
<dbReference type="Proteomes" id="UP000187209">
    <property type="component" value="Unassembled WGS sequence"/>
</dbReference>
<name>A0A1R2B6B6_9CILI</name>
<protein>
    <submittedName>
        <fullName evidence="3">Uncharacterized protein</fullName>
    </submittedName>
</protein>
<keyword evidence="2" id="KW-0812">Transmembrane</keyword>
<gene>
    <name evidence="3" type="ORF">SteCoe_29291</name>
</gene>
<evidence type="ECO:0000256" key="2">
    <source>
        <dbReference type="SAM" id="Phobius"/>
    </source>
</evidence>
<keyword evidence="1" id="KW-0175">Coiled coil</keyword>
<reference evidence="3 4" key="1">
    <citation type="submission" date="2016-11" db="EMBL/GenBank/DDBJ databases">
        <title>The macronuclear genome of Stentor coeruleus: a giant cell with tiny introns.</title>
        <authorList>
            <person name="Slabodnick M."/>
            <person name="Ruby J.G."/>
            <person name="Reiff S.B."/>
            <person name="Swart E.C."/>
            <person name="Gosai S."/>
            <person name="Prabakaran S."/>
            <person name="Witkowska E."/>
            <person name="Larue G.E."/>
            <person name="Fisher S."/>
            <person name="Freeman R.M."/>
            <person name="Gunawardena J."/>
            <person name="Chu W."/>
            <person name="Stover N.A."/>
            <person name="Gregory B.D."/>
            <person name="Nowacki M."/>
            <person name="Derisi J."/>
            <person name="Roy S.W."/>
            <person name="Marshall W.F."/>
            <person name="Sood P."/>
        </authorList>
    </citation>
    <scope>NUCLEOTIDE SEQUENCE [LARGE SCALE GENOMIC DNA]</scope>
    <source>
        <strain evidence="3">WM001</strain>
    </source>
</reference>
<dbReference type="OrthoDB" id="325705at2759"/>
<keyword evidence="2" id="KW-0472">Membrane</keyword>
<evidence type="ECO:0000313" key="3">
    <source>
        <dbReference type="EMBL" id="OMJ72297.1"/>
    </source>
</evidence>
<proteinExistence type="predicted"/>
<organism evidence="3 4">
    <name type="scientific">Stentor coeruleus</name>
    <dbReference type="NCBI Taxonomy" id="5963"/>
    <lineage>
        <taxon>Eukaryota</taxon>
        <taxon>Sar</taxon>
        <taxon>Alveolata</taxon>
        <taxon>Ciliophora</taxon>
        <taxon>Postciliodesmatophora</taxon>
        <taxon>Heterotrichea</taxon>
        <taxon>Heterotrichida</taxon>
        <taxon>Stentoridae</taxon>
        <taxon>Stentor</taxon>
    </lineage>
</organism>
<dbReference type="AlphaFoldDB" id="A0A1R2B6B6"/>